<feature type="transmembrane region" description="Helical" evidence="6">
    <location>
        <begin position="599"/>
        <end position="621"/>
    </location>
</feature>
<proteinExistence type="inferred from homology"/>
<dbReference type="GO" id="GO:0005886">
    <property type="term" value="C:plasma membrane"/>
    <property type="evidence" value="ECO:0007669"/>
    <property type="project" value="UniProtKB-SubCell"/>
</dbReference>
<dbReference type="InterPro" id="IPR027022">
    <property type="entry name" value="ABC_permease_BceB-typ"/>
</dbReference>
<dbReference type="PIRSF" id="PIRSF018968">
    <property type="entry name" value="ABC_permease_BceB"/>
    <property type="match status" value="1"/>
</dbReference>
<comment type="similarity">
    <text evidence="6">Belongs to the ABC-4 integral membrane protein family.</text>
</comment>
<feature type="transmembrane region" description="Helical" evidence="6">
    <location>
        <begin position="283"/>
        <end position="307"/>
    </location>
</feature>
<comment type="subcellular location">
    <subcellularLocation>
        <location evidence="1 6">Cell membrane</location>
        <topology evidence="1 6">Multi-pass membrane protein</topology>
    </subcellularLocation>
</comment>
<dbReference type="InterPro" id="IPR003838">
    <property type="entry name" value="ABC3_permease_C"/>
</dbReference>
<feature type="transmembrane region" description="Helical" evidence="6">
    <location>
        <begin position="506"/>
        <end position="531"/>
    </location>
</feature>
<dbReference type="PANTHER" id="PTHR46795">
    <property type="entry name" value="ABC TRANSPORTER PERMEASE-RELATED-RELATED"/>
    <property type="match status" value="1"/>
</dbReference>
<dbReference type="RefSeq" id="WP_190918937.1">
    <property type="nucleotide sequence ID" value="NZ_JACXIZ010000024.1"/>
</dbReference>
<feature type="transmembrane region" description="Helical" evidence="6">
    <location>
        <begin position="102"/>
        <end position="126"/>
    </location>
</feature>
<keyword evidence="3 6" id="KW-0812">Transmembrane</keyword>
<gene>
    <name evidence="8" type="ORF">IDH44_14845</name>
</gene>
<dbReference type="PANTHER" id="PTHR46795:SF2">
    <property type="entry name" value="ABC TRANSPORTER, PERMEASE PROTEIN"/>
    <property type="match status" value="1"/>
</dbReference>
<feature type="transmembrane region" description="Helical" evidence="6">
    <location>
        <begin position="196"/>
        <end position="215"/>
    </location>
</feature>
<dbReference type="EMBL" id="JACXIZ010000024">
    <property type="protein sequence ID" value="MBD2846477.1"/>
    <property type="molecule type" value="Genomic_DNA"/>
</dbReference>
<evidence type="ECO:0000313" key="8">
    <source>
        <dbReference type="EMBL" id="MBD2846477.1"/>
    </source>
</evidence>
<accession>A0A927BTF9</accession>
<evidence type="ECO:0000259" key="7">
    <source>
        <dbReference type="Pfam" id="PF02687"/>
    </source>
</evidence>
<comment type="caution">
    <text evidence="8">The sequence shown here is derived from an EMBL/GenBank/DDBJ whole genome shotgun (WGS) entry which is preliminary data.</text>
</comment>
<evidence type="ECO:0000256" key="3">
    <source>
        <dbReference type="ARBA" id="ARBA00022692"/>
    </source>
</evidence>
<dbReference type="AlphaFoldDB" id="A0A927BTF9"/>
<evidence type="ECO:0000256" key="5">
    <source>
        <dbReference type="ARBA" id="ARBA00023136"/>
    </source>
</evidence>
<evidence type="ECO:0000256" key="1">
    <source>
        <dbReference type="ARBA" id="ARBA00004651"/>
    </source>
</evidence>
<keyword evidence="2 6" id="KW-1003">Cell membrane</keyword>
<protein>
    <submittedName>
        <fullName evidence="8">ABC transporter permease</fullName>
    </submittedName>
</protein>
<dbReference type="Proteomes" id="UP000621560">
    <property type="component" value="Unassembled WGS sequence"/>
</dbReference>
<feature type="transmembrane region" description="Helical" evidence="6">
    <location>
        <begin position="63"/>
        <end position="81"/>
    </location>
</feature>
<evidence type="ECO:0000313" key="9">
    <source>
        <dbReference type="Proteomes" id="UP000621560"/>
    </source>
</evidence>
<dbReference type="InterPro" id="IPR052536">
    <property type="entry name" value="ABC-4_Integral_Memb_Prot"/>
</dbReference>
<reference evidence="8" key="1">
    <citation type="submission" date="2020-09" db="EMBL/GenBank/DDBJ databases">
        <title>A novel bacterium of genus Paenibacillus, isolated from South China Sea.</title>
        <authorList>
            <person name="Huang H."/>
            <person name="Mo K."/>
            <person name="Hu Y."/>
        </authorList>
    </citation>
    <scope>NUCLEOTIDE SEQUENCE</scope>
    <source>
        <strain evidence="8">IB182496</strain>
    </source>
</reference>
<keyword evidence="4 6" id="KW-1133">Transmembrane helix</keyword>
<dbReference type="GO" id="GO:0055085">
    <property type="term" value="P:transmembrane transport"/>
    <property type="evidence" value="ECO:0007669"/>
    <property type="project" value="UniProtKB-UniRule"/>
</dbReference>
<feature type="transmembrane region" description="Helical" evidence="6">
    <location>
        <begin position="21"/>
        <end position="43"/>
    </location>
</feature>
<feature type="transmembrane region" description="Helical" evidence="6">
    <location>
        <begin position="146"/>
        <end position="175"/>
    </location>
</feature>
<keyword evidence="5 6" id="KW-0472">Membrane</keyword>
<name>A0A927BTF9_9BACL</name>
<evidence type="ECO:0000256" key="6">
    <source>
        <dbReference type="PIRNR" id="PIRNR018968"/>
    </source>
</evidence>
<feature type="transmembrane region" description="Helical" evidence="6">
    <location>
        <begin position="221"/>
        <end position="253"/>
    </location>
</feature>
<sequence length="631" mass="70652">MTFRRFAFNNVMRNKRMYAAYFLSSAFAVMVFFVYAIFAFHPALGGDALRSEVATGLHFAEGIIYVFSFFFVLYSMSAFLKRRKKEFGLLMLHGMTSLQLRMMVFLENVIIGVLATLAGIGLGLIGAKGILLGAENMLGLEETLAFYLPVYAIGLTLAAFVVLFVVISLLTVVILRSSRLIDLLKGGSRPRPEPRASKLLSVLAALLLMVGYSVALSVKGMAVVAALIPVTLVVIVGTYFLFTQLSVFLIGAAKRNRPFFWRRTNLLLFSDLAYRMKDNARTFFMVAIVSTVAFSAIGTLVGFKAMFTGQLVESNPFAYSLRVYEGEDPTGRQVARQLDYMQEVLEREGIAYDRYAIALPSFNTEQGQLTVVRASDYNAMARAAGQTQVEPEGDNVAVVLPVSDTMQEIRAPRSSFTLEDGSRLQVQRVVTSSAVSYFEAYAVAADDWTGWSREPIRTQYYYVYDTPEHRGSAAAGAAMRAYWEEHSDGDTYLFAQAYQLQQMNQGYGAVLFVGLFIGAVFFVASGSFLYFRLYTDLDEDKAKFTAIRKLGLEDRELSRVLTWQLVLLFFLPIGVALVHGAVALTSLQRMFNYSLVRESALVLGAFFLVQTLYFVLIRWRYIRQVREEMRA</sequence>
<organism evidence="8 9">
    <name type="scientific">Paenibacillus sabuli</name>
    <dbReference type="NCBI Taxonomy" id="2772509"/>
    <lineage>
        <taxon>Bacteria</taxon>
        <taxon>Bacillati</taxon>
        <taxon>Bacillota</taxon>
        <taxon>Bacilli</taxon>
        <taxon>Bacillales</taxon>
        <taxon>Paenibacillaceae</taxon>
        <taxon>Paenibacillus</taxon>
    </lineage>
</organism>
<evidence type="ECO:0000256" key="2">
    <source>
        <dbReference type="ARBA" id="ARBA00022475"/>
    </source>
</evidence>
<keyword evidence="9" id="KW-1185">Reference proteome</keyword>
<feature type="transmembrane region" description="Helical" evidence="6">
    <location>
        <begin position="565"/>
        <end position="587"/>
    </location>
</feature>
<dbReference type="Pfam" id="PF02687">
    <property type="entry name" value="FtsX"/>
    <property type="match status" value="1"/>
</dbReference>
<evidence type="ECO:0000256" key="4">
    <source>
        <dbReference type="ARBA" id="ARBA00022989"/>
    </source>
</evidence>
<keyword evidence="6" id="KW-0813">Transport</keyword>
<feature type="domain" description="ABC3 transporter permease C-terminal" evidence="7">
    <location>
        <begin position="63"/>
        <end position="176"/>
    </location>
</feature>